<evidence type="ECO:0000313" key="3">
    <source>
        <dbReference type="Proteomes" id="UP000887458"/>
    </source>
</evidence>
<name>A0ABQ8IRD5_DERPT</name>
<gene>
    <name evidence="2" type="ORF">DERP_009810</name>
</gene>
<keyword evidence="3" id="KW-1185">Reference proteome</keyword>
<sequence>MLYSSSSHRPSSSLLLTPSTPTGLITPIGHMPPQQLQLISPTTTTIQDSNQLNLQQQFGYYFGQFDQRNGQQQQPTKQQQMVTSPNGQQQQQPNFKYFLGQHY</sequence>
<reference evidence="2 3" key="1">
    <citation type="journal article" date="2018" name="J. Allergy Clin. Immunol.">
        <title>High-quality assembly of Dermatophagoides pteronyssinus genome and transcriptome reveals a wide range of novel allergens.</title>
        <authorList>
            <person name="Liu X.Y."/>
            <person name="Yang K.Y."/>
            <person name="Wang M.Q."/>
            <person name="Kwok J.S."/>
            <person name="Zeng X."/>
            <person name="Yang Z."/>
            <person name="Xiao X.J."/>
            <person name="Lau C.P."/>
            <person name="Li Y."/>
            <person name="Huang Z.M."/>
            <person name="Ba J.G."/>
            <person name="Yim A.K."/>
            <person name="Ouyang C.Y."/>
            <person name="Ngai S.M."/>
            <person name="Chan T.F."/>
            <person name="Leung E.L."/>
            <person name="Liu L."/>
            <person name="Liu Z.G."/>
            <person name="Tsui S.K."/>
        </authorList>
    </citation>
    <scope>NUCLEOTIDE SEQUENCE [LARGE SCALE GENOMIC DNA]</scope>
    <source>
        <strain evidence="2">Derp</strain>
    </source>
</reference>
<accession>A0ABQ8IRD5</accession>
<feature type="region of interest" description="Disordered" evidence="1">
    <location>
        <begin position="68"/>
        <end position="94"/>
    </location>
</feature>
<evidence type="ECO:0000313" key="2">
    <source>
        <dbReference type="EMBL" id="KAH9412828.1"/>
    </source>
</evidence>
<dbReference type="Proteomes" id="UP000887458">
    <property type="component" value="Unassembled WGS sequence"/>
</dbReference>
<reference evidence="2 3" key="2">
    <citation type="journal article" date="2022" name="Mol. Biol. Evol.">
        <title>Comparative Genomics Reveals Insights into the Divergent Evolution of Astigmatic Mites and Household Pest Adaptations.</title>
        <authorList>
            <person name="Xiong Q."/>
            <person name="Wan A.T."/>
            <person name="Liu X."/>
            <person name="Fung C.S."/>
            <person name="Xiao X."/>
            <person name="Malainual N."/>
            <person name="Hou J."/>
            <person name="Wang L."/>
            <person name="Wang M."/>
            <person name="Yang K.Y."/>
            <person name="Cui Y."/>
            <person name="Leung E.L."/>
            <person name="Nong W."/>
            <person name="Shin S.K."/>
            <person name="Au S.W."/>
            <person name="Jeong K.Y."/>
            <person name="Chew F.T."/>
            <person name="Hui J.H."/>
            <person name="Leung T.F."/>
            <person name="Tungtrongchitr A."/>
            <person name="Zhong N."/>
            <person name="Liu Z."/>
            <person name="Tsui S.K."/>
        </authorList>
    </citation>
    <scope>NUCLEOTIDE SEQUENCE [LARGE SCALE GENOMIC DNA]</scope>
    <source>
        <strain evidence="2">Derp</strain>
    </source>
</reference>
<dbReference type="EMBL" id="NJHN03000128">
    <property type="protein sequence ID" value="KAH9412828.1"/>
    <property type="molecule type" value="Genomic_DNA"/>
</dbReference>
<feature type="compositionally biased region" description="Low complexity" evidence="1">
    <location>
        <begin position="1"/>
        <end position="27"/>
    </location>
</feature>
<organism evidence="2 3">
    <name type="scientific">Dermatophagoides pteronyssinus</name>
    <name type="common">European house dust mite</name>
    <dbReference type="NCBI Taxonomy" id="6956"/>
    <lineage>
        <taxon>Eukaryota</taxon>
        <taxon>Metazoa</taxon>
        <taxon>Ecdysozoa</taxon>
        <taxon>Arthropoda</taxon>
        <taxon>Chelicerata</taxon>
        <taxon>Arachnida</taxon>
        <taxon>Acari</taxon>
        <taxon>Acariformes</taxon>
        <taxon>Sarcoptiformes</taxon>
        <taxon>Astigmata</taxon>
        <taxon>Psoroptidia</taxon>
        <taxon>Analgoidea</taxon>
        <taxon>Pyroglyphidae</taxon>
        <taxon>Dermatophagoidinae</taxon>
        <taxon>Dermatophagoides</taxon>
    </lineage>
</organism>
<protein>
    <submittedName>
        <fullName evidence="2">Uncharacterized protein</fullName>
    </submittedName>
</protein>
<evidence type="ECO:0000256" key="1">
    <source>
        <dbReference type="SAM" id="MobiDB-lite"/>
    </source>
</evidence>
<feature type="region of interest" description="Disordered" evidence="1">
    <location>
        <begin position="1"/>
        <end position="29"/>
    </location>
</feature>
<comment type="caution">
    <text evidence="2">The sequence shown here is derived from an EMBL/GenBank/DDBJ whole genome shotgun (WGS) entry which is preliminary data.</text>
</comment>
<feature type="compositionally biased region" description="Polar residues" evidence="1">
    <location>
        <begin position="81"/>
        <end position="94"/>
    </location>
</feature>
<proteinExistence type="predicted"/>
<feature type="compositionally biased region" description="Low complexity" evidence="1">
    <location>
        <begin position="68"/>
        <end position="80"/>
    </location>
</feature>